<keyword evidence="4" id="KW-0804">Transcription</keyword>
<sequence>MLNVRIDDFDQVPRPVVAIGTDYPKGYLLPWHTHRRAQLLYGATGVMHVATREGNWIVPPQRAVWIPPGMLHEVRMVGVSTRSLYIEPGALPWPGDACQVVGVSPLVRQLLIGAVEMRAEYDPDGRDGALIALLLHEIARMTVLPLHIPLPADARLLPLCQAFLGQPDTHDSPQRWARELHMSTRTFSRFFREQTGMAFSEWRQRACVVLALSRLAAGEAVTRIALDFGYDSPAAFSTMFRRVLGHAPTEYLQMEVAVAGSCPAVVARAAAPVPIDTSTAGRARK</sequence>
<dbReference type="InterPro" id="IPR003313">
    <property type="entry name" value="AraC-bd"/>
</dbReference>
<dbReference type="Gene3D" id="1.10.10.60">
    <property type="entry name" value="Homeodomain-like"/>
    <property type="match status" value="1"/>
</dbReference>
<evidence type="ECO:0000256" key="4">
    <source>
        <dbReference type="ARBA" id="ARBA00023163"/>
    </source>
</evidence>
<dbReference type="PROSITE" id="PS01124">
    <property type="entry name" value="HTH_ARAC_FAMILY_2"/>
    <property type="match status" value="1"/>
</dbReference>
<dbReference type="SMART" id="SM00342">
    <property type="entry name" value="HTH_ARAC"/>
    <property type="match status" value="1"/>
</dbReference>
<dbReference type="InterPro" id="IPR018062">
    <property type="entry name" value="HTH_AraC-typ_CS"/>
</dbReference>
<evidence type="ECO:0000256" key="1">
    <source>
        <dbReference type="ARBA" id="ARBA00023015"/>
    </source>
</evidence>
<accession>A0ABT6AJZ7</accession>
<comment type="caution">
    <text evidence="6">The sequence shown here is derived from an EMBL/GenBank/DDBJ whole genome shotgun (WGS) entry which is preliminary data.</text>
</comment>
<dbReference type="SUPFAM" id="SSF46689">
    <property type="entry name" value="Homeodomain-like"/>
    <property type="match status" value="1"/>
</dbReference>
<dbReference type="Gene3D" id="2.60.120.10">
    <property type="entry name" value="Jelly Rolls"/>
    <property type="match status" value="1"/>
</dbReference>
<evidence type="ECO:0000256" key="2">
    <source>
        <dbReference type="ARBA" id="ARBA00023125"/>
    </source>
</evidence>
<dbReference type="InterPro" id="IPR020449">
    <property type="entry name" value="Tscrpt_reg_AraC-type_HTH"/>
</dbReference>
<proteinExistence type="predicted"/>
<evidence type="ECO:0000259" key="5">
    <source>
        <dbReference type="PROSITE" id="PS01124"/>
    </source>
</evidence>
<feature type="domain" description="HTH araC/xylS-type" evidence="5">
    <location>
        <begin position="177"/>
        <end position="254"/>
    </location>
</feature>
<keyword evidence="1" id="KW-0805">Transcription regulation</keyword>
<dbReference type="CDD" id="cd06124">
    <property type="entry name" value="cupin_NimR-like_N"/>
    <property type="match status" value="1"/>
</dbReference>
<dbReference type="PANTHER" id="PTHR11019:SF159">
    <property type="entry name" value="TRANSCRIPTIONAL REGULATOR-RELATED"/>
    <property type="match status" value="1"/>
</dbReference>
<dbReference type="PRINTS" id="PR00032">
    <property type="entry name" value="HTHARAC"/>
</dbReference>
<organism evidence="6 7">
    <name type="scientific">Cupriavidus basilensis</name>
    <dbReference type="NCBI Taxonomy" id="68895"/>
    <lineage>
        <taxon>Bacteria</taxon>
        <taxon>Pseudomonadati</taxon>
        <taxon>Pseudomonadota</taxon>
        <taxon>Betaproteobacteria</taxon>
        <taxon>Burkholderiales</taxon>
        <taxon>Burkholderiaceae</taxon>
        <taxon>Cupriavidus</taxon>
    </lineage>
</organism>
<dbReference type="InterPro" id="IPR011051">
    <property type="entry name" value="RmlC_Cupin_sf"/>
</dbReference>
<evidence type="ECO:0000313" key="6">
    <source>
        <dbReference type="EMBL" id="MDF3832106.1"/>
    </source>
</evidence>
<gene>
    <name evidence="6" type="ORF">P3W85_03935</name>
</gene>
<dbReference type="Pfam" id="PF12833">
    <property type="entry name" value="HTH_18"/>
    <property type="match status" value="1"/>
</dbReference>
<dbReference type="PROSITE" id="PS00041">
    <property type="entry name" value="HTH_ARAC_FAMILY_1"/>
    <property type="match status" value="1"/>
</dbReference>
<protein>
    <submittedName>
        <fullName evidence="6">Helix-turn-helix transcriptional regulator</fullName>
    </submittedName>
</protein>
<dbReference type="SUPFAM" id="SSF51182">
    <property type="entry name" value="RmlC-like cupins"/>
    <property type="match status" value="1"/>
</dbReference>
<dbReference type="PANTHER" id="PTHR11019">
    <property type="entry name" value="HTH-TYPE TRANSCRIPTIONAL REGULATOR NIMR"/>
    <property type="match status" value="1"/>
</dbReference>
<dbReference type="Pfam" id="PF02311">
    <property type="entry name" value="AraC_binding"/>
    <property type="match status" value="1"/>
</dbReference>
<dbReference type="InterPro" id="IPR009057">
    <property type="entry name" value="Homeodomain-like_sf"/>
</dbReference>
<evidence type="ECO:0000256" key="3">
    <source>
        <dbReference type="ARBA" id="ARBA00023159"/>
    </source>
</evidence>
<dbReference type="InterPro" id="IPR018060">
    <property type="entry name" value="HTH_AraC"/>
</dbReference>
<dbReference type="RefSeq" id="WP_276263801.1">
    <property type="nucleotide sequence ID" value="NZ_JARJLM010000068.1"/>
</dbReference>
<evidence type="ECO:0000313" key="7">
    <source>
        <dbReference type="Proteomes" id="UP001216674"/>
    </source>
</evidence>
<dbReference type="Proteomes" id="UP001216674">
    <property type="component" value="Unassembled WGS sequence"/>
</dbReference>
<keyword evidence="7" id="KW-1185">Reference proteome</keyword>
<name>A0ABT6AJZ7_9BURK</name>
<keyword evidence="3" id="KW-0010">Activator</keyword>
<dbReference type="InterPro" id="IPR014710">
    <property type="entry name" value="RmlC-like_jellyroll"/>
</dbReference>
<reference evidence="6 7" key="1">
    <citation type="submission" date="2023-03" db="EMBL/GenBank/DDBJ databases">
        <title>Draft assemblies of triclosan tolerant bacteria isolated from returned activated sludge.</title>
        <authorList>
            <person name="Van Hamelsveld S."/>
        </authorList>
    </citation>
    <scope>NUCLEOTIDE SEQUENCE [LARGE SCALE GENOMIC DNA]</scope>
    <source>
        <strain evidence="6 7">GW210010_S58</strain>
    </source>
</reference>
<dbReference type="EMBL" id="JARJLM010000068">
    <property type="protein sequence ID" value="MDF3832106.1"/>
    <property type="molecule type" value="Genomic_DNA"/>
</dbReference>
<keyword evidence="2" id="KW-0238">DNA-binding</keyword>